<dbReference type="AlphaFoldDB" id="A0A0U1LY32"/>
<dbReference type="SUPFAM" id="SSF56059">
    <property type="entry name" value="Glutathione synthetase ATP-binding domain-like"/>
    <property type="match status" value="1"/>
</dbReference>
<dbReference type="InterPro" id="IPR052032">
    <property type="entry name" value="ATP-dep_AA_Ligase"/>
</dbReference>
<organism evidence="6 7">
    <name type="scientific">Talaromyces islandicus</name>
    <name type="common">Penicillium islandicum</name>
    <dbReference type="NCBI Taxonomy" id="28573"/>
    <lineage>
        <taxon>Eukaryota</taxon>
        <taxon>Fungi</taxon>
        <taxon>Dikarya</taxon>
        <taxon>Ascomycota</taxon>
        <taxon>Pezizomycotina</taxon>
        <taxon>Eurotiomycetes</taxon>
        <taxon>Eurotiomycetidae</taxon>
        <taxon>Eurotiales</taxon>
        <taxon>Trichocomaceae</taxon>
        <taxon>Talaromyces</taxon>
        <taxon>Talaromyces sect. Islandici</taxon>
    </lineage>
</organism>
<dbReference type="Pfam" id="PF13535">
    <property type="entry name" value="ATP-grasp_4"/>
    <property type="match status" value="1"/>
</dbReference>
<dbReference type="PANTHER" id="PTHR43585">
    <property type="entry name" value="FUMIPYRROLE BIOSYNTHESIS PROTEIN C"/>
    <property type="match status" value="1"/>
</dbReference>
<evidence type="ECO:0000256" key="1">
    <source>
        <dbReference type="ARBA" id="ARBA00022598"/>
    </source>
</evidence>
<dbReference type="STRING" id="28573.A0A0U1LY32"/>
<gene>
    <name evidence="6" type="ORF">PISL3812_04756</name>
</gene>
<name>A0A0U1LY32_TALIS</name>
<dbReference type="PANTHER" id="PTHR43585:SF2">
    <property type="entry name" value="ATP-GRASP ENZYME FSQD"/>
    <property type="match status" value="1"/>
</dbReference>
<proteinExistence type="predicted"/>
<dbReference type="Gene3D" id="3.40.50.20">
    <property type="match status" value="1"/>
</dbReference>
<protein>
    <recommendedName>
        <fullName evidence="5">ATP-grasp domain-containing protein</fullName>
    </recommendedName>
</protein>
<evidence type="ECO:0000256" key="2">
    <source>
        <dbReference type="ARBA" id="ARBA00022741"/>
    </source>
</evidence>
<dbReference type="OrthoDB" id="4219360at2759"/>
<dbReference type="Gene3D" id="3.30.470.20">
    <property type="entry name" value="ATP-grasp fold, B domain"/>
    <property type="match status" value="1"/>
</dbReference>
<dbReference type="Pfam" id="PF18130">
    <property type="entry name" value="ATPgrasp_N"/>
    <property type="match status" value="1"/>
</dbReference>
<evidence type="ECO:0000313" key="7">
    <source>
        <dbReference type="Proteomes" id="UP000054383"/>
    </source>
</evidence>
<dbReference type="Gene3D" id="3.30.1490.20">
    <property type="entry name" value="ATP-grasp fold, A domain"/>
    <property type="match status" value="1"/>
</dbReference>
<dbReference type="Proteomes" id="UP000054383">
    <property type="component" value="Unassembled WGS sequence"/>
</dbReference>
<keyword evidence="2 4" id="KW-0547">Nucleotide-binding</keyword>
<dbReference type="EMBL" id="CVMT01000003">
    <property type="protein sequence ID" value="CRG87736.1"/>
    <property type="molecule type" value="Genomic_DNA"/>
</dbReference>
<dbReference type="PROSITE" id="PS50975">
    <property type="entry name" value="ATP_GRASP"/>
    <property type="match status" value="1"/>
</dbReference>
<keyword evidence="7" id="KW-1185">Reference proteome</keyword>
<accession>A0A0U1LY32</accession>
<evidence type="ECO:0000256" key="4">
    <source>
        <dbReference type="PROSITE-ProRule" id="PRU00409"/>
    </source>
</evidence>
<evidence type="ECO:0000256" key="3">
    <source>
        <dbReference type="ARBA" id="ARBA00022840"/>
    </source>
</evidence>
<dbReference type="InterPro" id="IPR011761">
    <property type="entry name" value="ATP-grasp"/>
</dbReference>
<dbReference type="OMA" id="WREAFIP"/>
<dbReference type="InterPro" id="IPR041472">
    <property type="entry name" value="BL00235/CARNS1_N"/>
</dbReference>
<evidence type="ECO:0000259" key="5">
    <source>
        <dbReference type="PROSITE" id="PS50975"/>
    </source>
</evidence>
<dbReference type="InterPro" id="IPR013815">
    <property type="entry name" value="ATP_grasp_subdomain_1"/>
</dbReference>
<keyword evidence="1" id="KW-0436">Ligase</keyword>
<reference evidence="6 7" key="1">
    <citation type="submission" date="2015-04" db="EMBL/GenBank/DDBJ databases">
        <authorList>
            <person name="Syromyatnikov M.Y."/>
            <person name="Popov V.N."/>
        </authorList>
    </citation>
    <scope>NUCLEOTIDE SEQUENCE [LARGE SCALE GENOMIC DNA]</scope>
    <source>
        <strain evidence="6">WF-38-12</strain>
    </source>
</reference>
<dbReference type="GO" id="GO:0005524">
    <property type="term" value="F:ATP binding"/>
    <property type="evidence" value="ECO:0007669"/>
    <property type="project" value="UniProtKB-UniRule"/>
</dbReference>
<keyword evidence="3 4" id="KW-0067">ATP-binding</keyword>
<feature type="domain" description="ATP-grasp" evidence="5">
    <location>
        <begin position="290"/>
        <end position="534"/>
    </location>
</feature>
<sequence>MAYKVIAKPVGGSEASWKVSWKIVDRKESFQSADIVFEQNSAGIDFALCDAGLRVFLEAPDRSRSELQPADLGHPKAFQFLLDTLQATASTGHSRAIKLVTPSAKGNIIRADILPQRMQDLEYIEQTTTFAQPLQLFDGHEWTASTAFVTLFKTSAGAIRLHDTYTIIDPALQVLESELHNRLPTPLVVPGLRRRTIVFLEGSEVLPNRGGCAARFYGAAESMGIDLVVLAVEGHWLQGSEYAHWRKAFIPIEFGFDADFPSRIVAAVRQYGEPVDGILTIFDSYQIALSIAAGELGLPTEPTSAYEVATDKYKMSAFEGRKSFVATTAEMMKIAQTEDLPWPIIVKPCRGFASELVVKVDNIEQLAAAVDRMDSESERHGSKFVMEHYCDGPEVDINFVMYDGQILFHEIGDEDPKSAEDGSDSFHERDCCSPTELPKIEQEVLYDSITKTLTKLGFRNGLYHCEARVADSTVEWRRTESGAQELVPRSAHSSRSPSSFLIEINPRPPGCNSSDIIETTWGVDYWSVLLAIRLRDSERVHAFSQPYRKGAQYFADMLFISAVFDKSKKGIWESGEVTAELAQRRPDIARHISKHLTFMEKGDRIPHPSTGVNTFVAYLNVFSRTSRAHVLDIAAAVRRELKIEYS</sequence>
<evidence type="ECO:0000313" key="6">
    <source>
        <dbReference type="EMBL" id="CRG87736.1"/>
    </source>
</evidence>
<dbReference type="GO" id="GO:0016874">
    <property type="term" value="F:ligase activity"/>
    <property type="evidence" value="ECO:0007669"/>
    <property type="project" value="UniProtKB-KW"/>
</dbReference>
<dbReference type="GO" id="GO:0046872">
    <property type="term" value="F:metal ion binding"/>
    <property type="evidence" value="ECO:0007669"/>
    <property type="project" value="InterPro"/>
</dbReference>